<sequence>MKLALLLPWACCCLCGSALATGFLYPFPAAALQQHGYPEPGAGSPGSGYGSRRHWCHHTVTRTVSCQVQNGSETVVQRVYQSCRWPGPCANLVRTLIRPTYRVSYRTVTALEWKCCPGFTGSNCDEECMNCTRLSDMSDRLTTLEAKVLLLEAAERTPGPDNDLPTPQSPPPPWNEDFFPDAIPLAHPGPRGEGPWAQPGPLDRRDHPGLQAPQAPKVTGARQGRRAQQDPLASWGRQGPAGFLERWGGLAPPAPLARQAARASLQTAPKASSTPCSLPQARTMETCSWPPPPWTRYWRAFRGPGAPLALQVPLDHMVPLDPQAHLDPRAWLQSTA</sequence>
<dbReference type="PANTHER" id="PTHR15427">
    <property type="entry name" value="EMILIN ELASTIN MICROFIBRIL INTERFACE-LOCATED PROTEIN ELASTIN MICROFIBRIL INTERFACER"/>
    <property type="match status" value="1"/>
</dbReference>
<keyword evidence="3 6" id="KW-0732">Signal</keyword>
<evidence type="ECO:0000313" key="9">
    <source>
        <dbReference type="Proteomes" id="UP000008227"/>
    </source>
</evidence>
<evidence type="ECO:0000259" key="7">
    <source>
        <dbReference type="PROSITE" id="PS51041"/>
    </source>
</evidence>
<feature type="signal peptide" evidence="6">
    <location>
        <begin position="1"/>
        <end position="20"/>
    </location>
</feature>
<protein>
    <submittedName>
        <fullName evidence="8">Collagen type XXVI alpha 1 chain</fullName>
    </submittedName>
</protein>
<feature type="domain" description="EMI" evidence="7">
    <location>
        <begin position="52"/>
        <end position="126"/>
    </location>
</feature>
<evidence type="ECO:0000256" key="1">
    <source>
        <dbReference type="ARBA" id="ARBA00004613"/>
    </source>
</evidence>
<gene>
    <name evidence="8" type="primary">COL26A1</name>
</gene>
<dbReference type="PROSITE" id="PS51041">
    <property type="entry name" value="EMI"/>
    <property type="match status" value="1"/>
</dbReference>
<evidence type="ECO:0000256" key="2">
    <source>
        <dbReference type="ARBA" id="ARBA00022525"/>
    </source>
</evidence>
<reference evidence="8" key="2">
    <citation type="submission" date="2025-08" db="UniProtKB">
        <authorList>
            <consortium name="Ensembl"/>
        </authorList>
    </citation>
    <scope>IDENTIFICATION</scope>
</reference>
<organism evidence="8 9">
    <name type="scientific">Sus scrofa</name>
    <name type="common">Pig</name>
    <dbReference type="NCBI Taxonomy" id="9823"/>
    <lineage>
        <taxon>Eukaryota</taxon>
        <taxon>Metazoa</taxon>
        <taxon>Chordata</taxon>
        <taxon>Craniata</taxon>
        <taxon>Vertebrata</taxon>
        <taxon>Euteleostomi</taxon>
        <taxon>Mammalia</taxon>
        <taxon>Eutheria</taxon>
        <taxon>Laurasiatheria</taxon>
        <taxon>Artiodactyla</taxon>
        <taxon>Suina</taxon>
        <taxon>Suidae</taxon>
        <taxon>Sus</taxon>
    </lineage>
</organism>
<dbReference type="GeneTree" id="ENSGT00940000161716"/>
<dbReference type="Ensembl" id="ENSSSCT00000092255.1">
    <property type="protein sequence ID" value="ENSSSCP00000076153.1"/>
    <property type="gene ID" value="ENSSSCG00000058972.1"/>
</dbReference>
<evidence type="ECO:0000256" key="6">
    <source>
        <dbReference type="SAM" id="SignalP"/>
    </source>
</evidence>
<evidence type="ECO:0000256" key="3">
    <source>
        <dbReference type="ARBA" id="ARBA00022729"/>
    </source>
</evidence>
<feature type="chain" id="PRO_5036478077" evidence="6">
    <location>
        <begin position="21"/>
        <end position="336"/>
    </location>
</feature>
<feature type="region of interest" description="Disordered" evidence="5">
    <location>
        <begin position="155"/>
        <end position="283"/>
    </location>
</feature>
<comment type="subcellular location">
    <subcellularLocation>
        <location evidence="1">Secreted</location>
    </subcellularLocation>
</comment>
<dbReference type="Pfam" id="PF07546">
    <property type="entry name" value="EMI"/>
    <property type="match status" value="1"/>
</dbReference>
<keyword evidence="4" id="KW-1015">Disulfide bond</keyword>
<keyword evidence="2" id="KW-0964">Secreted</keyword>
<evidence type="ECO:0000256" key="5">
    <source>
        <dbReference type="SAM" id="MobiDB-lite"/>
    </source>
</evidence>
<dbReference type="PANTHER" id="PTHR15427:SF23">
    <property type="entry name" value="EMI DOMAIN-CONTAINING PROTEIN 1"/>
    <property type="match status" value="1"/>
</dbReference>
<feature type="compositionally biased region" description="Low complexity" evidence="5">
    <location>
        <begin position="256"/>
        <end position="268"/>
    </location>
</feature>
<evidence type="ECO:0000313" key="8">
    <source>
        <dbReference type="Ensembl" id="ENSSSCP00000076153.1"/>
    </source>
</evidence>
<dbReference type="InterPro" id="IPR011489">
    <property type="entry name" value="EMI_domain"/>
</dbReference>
<name>A0A8W4FA02_PIG</name>
<proteinExistence type="predicted"/>
<reference evidence="8" key="3">
    <citation type="submission" date="2025-09" db="UniProtKB">
        <authorList>
            <consortium name="Ensembl"/>
        </authorList>
    </citation>
    <scope>IDENTIFICATION</scope>
</reference>
<dbReference type="InterPro" id="IPR050392">
    <property type="entry name" value="Collagen/C1q_domain"/>
</dbReference>
<reference evidence="8" key="1">
    <citation type="journal article" date="2020" name="Gigascience">
        <title>An improved pig reference genome sequence to enable pig genetics and genomics research.</title>
        <authorList>
            <person name="Warr A."/>
            <person name="Affara N."/>
            <person name="Aken B."/>
            <person name="Beiki H."/>
            <person name="Bickhart D.M."/>
            <person name="Billis K."/>
            <person name="Chow W."/>
            <person name="Eory L."/>
            <person name="Finlayson H.A."/>
            <person name="Flicek P."/>
            <person name="Giron C.G."/>
            <person name="Griffin D.K."/>
            <person name="Hall R."/>
            <person name="Hannum G."/>
            <person name="Hourlier T."/>
            <person name="Howe K."/>
            <person name="Hume D.A."/>
            <person name="Izuogu O."/>
            <person name="Kim K."/>
            <person name="Koren S."/>
            <person name="Liu H."/>
            <person name="Manchanda N."/>
            <person name="Martin F.J."/>
            <person name="Nonneman D.J."/>
            <person name="O'Connor R.E."/>
            <person name="Phillippy A.M."/>
            <person name="Rohrer G.A."/>
            <person name="Rosen B.D."/>
            <person name="Rund L.A."/>
            <person name="Sargent C.A."/>
            <person name="Schook L.B."/>
            <person name="Schroeder S.G."/>
            <person name="Schwartz A.S."/>
            <person name="Skinner B.M."/>
            <person name="Talbot R."/>
            <person name="Tseng E."/>
            <person name="Tuggle C.K."/>
            <person name="Watson M."/>
            <person name="Smith T.P.L."/>
            <person name="Archibald A.L."/>
        </authorList>
    </citation>
    <scope>NUCLEOTIDE SEQUENCE [LARGE SCALE GENOMIC DNA]</scope>
    <source>
        <strain evidence="8">Duroc</strain>
    </source>
</reference>
<keyword evidence="9" id="KW-1185">Reference proteome</keyword>
<dbReference type="AlphaFoldDB" id="A0A8W4FA02"/>
<dbReference type="Proteomes" id="UP000008227">
    <property type="component" value="Chromosome 3"/>
</dbReference>
<accession>A0A8W4FA02</accession>
<evidence type="ECO:0000256" key="4">
    <source>
        <dbReference type="ARBA" id="ARBA00023157"/>
    </source>
</evidence>
<dbReference type="GO" id="GO:0005576">
    <property type="term" value="C:extracellular region"/>
    <property type="evidence" value="ECO:0007669"/>
    <property type="project" value="UniProtKB-SubCell"/>
</dbReference>